<evidence type="ECO:0000313" key="1">
    <source>
        <dbReference type="EMBL" id="MFC3110851.1"/>
    </source>
</evidence>
<dbReference type="Proteomes" id="UP001595530">
    <property type="component" value="Unassembled WGS sequence"/>
</dbReference>
<sequence length="103" mass="11536">MASIHLVERLNNVRKVSANPPIWESGYWVISEETADRLTGADLYLHSGQLVASHFGGKILGYRIHRDGTEIDGRVVFRIAPSITHKGVLTGREGWGNEKKLVW</sequence>
<accession>A0ABV7FB31</accession>
<protein>
    <submittedName>
        <fullName evidence="1">Uncharacterized protein</fullName>
    </submittedName>
</protein>
<dbReference type="RefSeq" id="WP_390329494.1">
    <property type="nucleotide sequence ID" value="NZ_JBHRTP010000091.1"/>
</dbReference>
<keyword evidence="2" id="KW-1185">Reference proteome</keyword>
<dbReference type="EMBL" id="JBHRTP010000091">
    <property type="protein sequence ID" value="MFC3110851.1"/>
    <property type="molecule type" value="Genomic_DNA"/>
</dbReference>
<reference evidence="2" key="1">
    <citation type="journal article" date="2019" name="Int. J. Syst. Evol. Microbiol.">
        <title>The Global Catalogue of Microorganisms (GCM) 10K type strain sequencing project: providing services to taxonomists for standard genome sequencing and annotation.</title>
        <authorList>
            <consortium name="The Broad Institute Genomics Platform"/>
            <consortium name="The Broad Institute Genome Sequencing Center for Infectious Disease"/>
            <person name="Wu L."/>
            <person name="Ma J."/>
        </authorList>
    </citation>
    <scope>NUCLEOTIDE SEQUENCE [LARGE SCALE GENOMIC DNA]</scope>
    <source>
        <strain evidence="2">KCTC 42986</strain>
    </source>
</reference>
<organism evidence="1 2">
    <name type="scientific">Undibacterium arcticum</name>
    <dbReference type="NCBI Taxonomy" id="1762892"/>
    <lineage>
        <taxon>Bacteria</taxon>
        <taxon>Pseudomonadati</taxon>
        <taxon>Pseudomonadota</taxon>
        <taxon>Betaproteobacteria</taxon>
        <taxon>Burkholderiales</taxon>
        <taxon>Oxalobacteraceae</taxon>
        <taxon>Undibacterium</taxon>
    </lineage>
</organism>
<comment type="caution">
    <text evidence="1">The sequence shown here is derived from an EMBL/GenBank/DDBJ whole genome shotgun (WGS) entry which is preliminary data.</text>
</comment>
<proteinExistence type="predicted"/>
<gene>
    <name evidence="1" type="ORF">ACFOFO_23345</name>
</gene>
<evidence type="ECO:0000313" key="2">
    <source>
        <dbReference type="Proteomes" id="UP001595530"/>
    </source>
</evidence>
<name>A0ABV7FB31_9BURK</name>